<sequence length="157" mass="18482">MAGKKVKVAFICNISARKECYRKRKKGIIKKMREIKILCDIPACAIISNPFNSNNIEVWPDLEEAKQVIERYQNLSQIDKTKNVNQESFVLQRLTKAREKLEKQRQEIRDKEMTIRMIQYMKNKNLPDDVSVSDLKHFQKLIEENLKDIDNKLNGSN</sequence>
<evidence type="ECO:0000313" key="2">
    <source>
        <dbReference type="Proteomes" id="UP001177021"/>
    </source>
</evidence>
<reference evidence="1" key="1">
    <citation type="submission" date="2023-10" db="EMBL/GenBank/DDBJ databases">
        <authorList>
            <person name="Rodriguez Cubillos JULIANA M."/>
            <person name="De Vega J."/>
        </authorList>
    </citation>
    <scope>NUCLEOTIDE SEQUENCE</scope>
</reference>
<proteinExistence type="predicted"/>
<comment type="caution">
    <text evidence="1">The sequence shown here is derived from an EMBL/GenBank/DDBJ whole genome shotgun (WGS) entry which is preliminary data.</text>
</comment>
<keyword evidence="2" id="KW-1185">Reference proteome</keyword>
<gene>
    <name evidence="1" type="ORF">MILVUS5_LOCUS22497</name>
</gene>
<protein>
    <submittedName>
        <fullName evidence="1">Uncharacterized protein</fullName>
    </submittedName>
</protein>
<evidence type="ECO:0000313" key="1">
    <source>
        <dbReference type="EMBL" id="CAJ2655579.1"/>
    </source>
</evidence>
<accession>A0ACB0KE49</accession>
<name>A0ACB0KE49_TRIPR</name>
<dbReference type="Proteomes" id="UP001177021">
    <property type="component" value="Unassembled WGS sequence"/>
</dbReference>
<dbReference type="EMBL" id="CASHSV030000206">
    <property type="protein sequence ID" value="CAJ2655579.1"/>
    <property type="molecule type" value="Genomic_DNA"/>
</dbReference>
<organism evidence="1 2">
    <name type="scientific">Trifolium pratense</name>
    <name type="common">Red clover</name>
    <dbReference type="NCBI Taxonomy" id="57577"/>
    <lineage>
        <taxon>Eukaryota</taxon>
        <taxon>Viridiplantae</taxon>
        <taxon>Streptophyta</taxon>
        <taxon>Embryophyta</taxon>
        <taxon>Tracheophyta</taxon>
        <taxon>Spermatophyta</taxon>
        <taxon>Magnoliopsida</taxon>
        <taxon>eudicotyledons</taxon>
        <taxon>Gunneridae</taxon>
        <taxon>Pentapetalae</taxon>
        <taxon>rosids</taxon>
        <taxon>fabids</taxon>
        <taxon>Fabales</taxon>
        <taxon>Fabaceae</taxon>
        <taxon>Papilionoideae</taxon>
        <taxon>50 kb inversion clade</taxon>
        <taxon>NPAAA clade</taxon>
        <taxon>Hologalegina</taxon>
        <taxon>IRL clade</taxon>
        <taxon>Trifolieae</taxon>
        <taxon>Trifolium</taxon>
    </lineage>
</organism>